<dbReference type="EMBL" id="BAAAZX010000009">
    <property type="protein sequence ID" value="GAA3996761.1"/>
    <property type="molecule type" value="Genomic_DNA"/>
</dbReference>
<name>A0ABP7RFG4_9ACTN</name>
<keyword evidence="2" id="KW-1185">Reference proteome</keyword>
<sequence length="273" mass="29573">MDVTLWATLDEQAGAPRGDLLVHWFRTAIDFFFSGEAKELTDSYAVVTESMSGGRDLRLKDIRQNWPALAAELRSHPFYASAGFHATSVDEDEWVDDVGRIGSSHEGRGGSHTGLSAALKAGDRIGDPEFCARLVDFLGTALDGADPVFARVDHLNFHNTTDLEAALRRPQRRSLRESRTHLRGYSWVTGVPGELAARLGGARRLAATGAFHAVRELPGGGLLLQATETLAGYDDRAMREVFRALAPVLAPGIPGDDPARPNLRVVFEDASGV</sequence>
<evidence type="ECO:0000313" key="1">
    <source>
        <dbReference type="EMBL" id="GAA3996761.1"/>
    </source>
</evidence>
<comment type="caution">
    <text evidence="1">The sequence shown here is derived from an EMBL/GenBank/DDBJ whole genome shotgun (WGS) entry which is preliminary data.</text>
</comment>
<organism evidence="1 2">
    <name type="scientific">Streptomyces plumbiresistens</name>
    <dbReference type="NCBI Taxonomy" id="511811"/>
    <lineage>
        <taxon>Bacteria</taxon>
        <taxon>Bacillati</taxon>
        <taxon>Actinomycetota</taxon>
        <taxon>Actinomycetes</taxon>
        <taxon>Kitasatosporales</taxon>
        <taxon>Streptomycetaceae</taxon>
        <taxon>Streptomyces</taxon>
    </lineage>
</organism>
<evidence type="ECO:0000313" key="2">
    <source>
        <dbReference type="Proteomes" id="UP001500456"/>
    </source>
</evidence>
<dbReference type="Proteomes" id="UP001500456">
    <property type="component" value="Unassembled WGS sequence"/>
</dbReference>
<accession>A0ABP7RFG4</accession>
<proteinExistence type="predicted"/>
<protein>
    <submittedName>
        <fullName evidence="1">Uncharacterized protein</fullName>
    </submittedName>
</protein>
<gene>
    <name evidence="1" type="ORF">GCM10022232_37110</name>
</gene>
<reference evidence="2" key="1">
    <citation type="journal article" date="2019" name="Int. J. Syst. Evol. Microbiol.">
        <title>The Global Catalogue of Microorganisms (GCM) 10K type strain sequencing project: providing services to taxonomists for standard genome sequencing and annotation.</title>
        <authorList>
            <consortium name="The Broad Institute Genomics Platform"/>
            <consortium name="The Broad Institute Genome Sequencing Center for Infectious Disease"/>
            <person name="Wu L."/>
            <person name="Ma J."/>
        </authorList>
    </citation>
    <scope>NUCLEOTIDE SEQUENCE [LARGE SCALE GENOMIC DNA]</scope>
    <source>
        <strain evidence="2">JCM 16924</strain>
    </source>
</reference>